<evidence type="ECO:0000313" key="5">
    <source>
        <dbReference type="EMBL" id="QCX01933.1"/>
    </source>
</evidence>
<dbReference type="InterPro" id="IPR044946">
    <property type="entry name" value="Restrct_endonuc_typeI_TRD_sf"/>
</dbReference>
<organism evidence="5 6">
    <name type="scientific">Aggregatimonas sangjinii</name>
    <dbReference type="NCBI Taxonomy" id="2583587"/>
    <lineage>
        <taxon>Bacteria</taxon>
        <taxon>Pseudomonadati</taxon>
        <taxon>Bacteroidota</taxon>
        <taxon>Flavobacteriia</taxon>
        <taxon>Flavobacteriales</taxon>
        <taxon>Flavobacteriaceae</taxon>
        <taxon>Aggregatimonas</taxon>
    </lineage>
</organism>
<dbReference type="GO" id="GO:0004519">
    <property type="term" value="F:endonuclease activity"/>
    <property type="evidence" value="ECO:0007669"/>
    <property type="project" value="UniProtKB-KW"/>
</dbReference>
<sequence>MAQTINTMPNTIANQDRASSSYSLVPQLRFKEFEGEWEENILGQIASFSKGKNISKADIVDDGKTECIRYGELYTEYDEVITNVKSKTNIPIEDLVFSEENYVIIPASGETQIDIATAACVTKKGVALGGDLNIIKTEKDGIFLSYYLNSKKKFDIARLAQGNSVVHIYSRQLKSLKLNLPPLPEQQKIARFLTAVDTRIQQLTQKQELLEQYKKGVMQQLFSQQLRFKKEDGSEYPDWEDKRLGEVGCIVSGLTYSPKEIVEEDEGVLVLRSSNVQGRKLDFNDNVFVNVDNFNSVQENDVLICVRNGSKRLIGKNARIDKESEGLAFGAFMTIYRSDYNDFLLHYFDSKEYKKEVHRNLGATINSINGSDLKKFKVPFPSKEEQHQIANYLSALDTKIETVAQQIEKTQLFKKGLLQQLFV</sequence>
<dbReference type="GO" id="GO:0003677">
    <property type="term" value="F:DNA binding"/>
    <property type="evidence" value="ECO:0007669"/>
    <property type="project" value="UniProtKB-KW"/>
</dbReference>
<name>A0A5B7SXK6_9FLAO</name>
<dbReference type="SUPFAM" id="SSF116734">
    <property type="entry name" value="DNA methylase specificity domain"/>
    <property type="match status" value="2"/>
</dbReference>
<evidence type="ECO:0000313" key="6">
    <source>
        <dbReference type="Proteomes" id="UP000310017"/>
    </source>
</evidence>
<dbReference type="InterPro" id="IPR000055">
    <property type="entry name" value="Restrct_endonuc_typeI_TRD"/>
</dbReference>
<reference evidence="5 6" key="1">
    <citation type="submission" date="2019-05" db="EMBL/GenBank/DDBJ databases">
        <title>Genome sequencing of F202Z8.</title>
        <authorList>
            <person name="Kwon Y.M."/>
        </authorList>
    </citation>
    <scope>NUCLEOTIDE SEQUENCE [LARGE SCALE GENOMIC DNA]</scope>
    <source>
        <strain evidence="5 6">F202Z8</strain>
    </source>
</reference>
<dbReference type="AlphaFoldDB" id="A0A5B7SXK6"/>
<evidence type="ECO:0000256" key="1">
    <source>
        <dbReference type="ARBA" id="ARBA00010923"/>
    </source>
</evidence>
<keyword evidence="5" id="KW-0540">Nuclease</keyword>
<dbReference type="PANTHER" id="PTHR30408">
    <property type="entry name" value="TYPE-1 RESTRICTION ENZYME ECOKI SPECIFICITY PROTEIN"/>
    <property type="match status" value="1"/>
</dbReference>
<dbReference type="OrthoDB" id="667970at2"/>
<protein>
    <submittedName>
        <fullName evidence="5">Restriction endonuclease subunit S</fullName>
    </submittedName>
</protein>
<evidence type="ECO:0000256" key="3">
    <source>
        <dbReference type="ARBA" id="ARBA00023125"/>
    </source>
</evidence>
<gene>
    <name evidence="5" type="ORF">FGM00_18100</name>
</gene>
<proteinExistence type="inferred from homology"/>
<dbReference type="RefSeq" id="WP_138854270.1">
    <property type="nucleotide sequence ID" value="NZ_CP040710.1"/>
</dbReference>
<feature type="domain" description="Type I restriction modification DNA specificity" evidence="4">
    <location>
        <begin position="36"/>
        <end position="211"/>
    </location>
</feature>
<keyword evidence="5" id="KW-0255">Endonuclease</keyword>
<evidence type="ECO:0000259" key="4">
    <source>
        <dbReference type="Pfam" id="PF01420"/>
    </source>
</evidence>
<dbReference type="Gene3D" id="3.90.220.20">
    <property type="entry name" value="DNA methylase specificity domains"/>
    <property type="match status" value="2"/>
</dbReference>
<accession>A0A5B7SXK6</accession>
<evidence type="ECO:0000256" key="2">
    <source>
        <dbReference type="ARBA" id="ARBA00022747"/>
    </source>
</evidence>
<dbReference type="EMBL" id="CP040710">
    <property type="protein sequence ID" value="QCX01933.1"/>
    <property type="molecule type" value="Genomic_DNA"/>
</dbReference>
<dbReference type="CDD" id="cd17265">
    <property type="entry name" value="RMtype1_S_Eco4255III-TRD2-CR2_like"/>
    <property type="match status" value="1"/>
</dbReference>
<dbReference type="Gene3D" id="1.10.287.1120">
    <property type="entry name" value="Bipartite methylase S protein"/>
    <property type="match status" value="1"/>
</dbReference>
<keyword evidence="5" id="KW-0378">Hydrolase</keyword>
<dbReference type="Proteomes" id="UP000310017">
    <property type="component" value="Chromosome"/>
</dbReference>
<keyword evidence="2" id="KW-0680">Restriction system</keyword>
<dbReference type="GO" id="GO:0009307">
    <property type="term" value="P:DNA restriction-modification system"/>
    <property type="evidence" value="ECO:0007669"/>
    <property type="project" value="UniProtKB-KW"/>
</dbReference>
<dbReference type="REBASE" id="314454">
    <property type="entry name" value="S.Fba202Z8I"/>
</dbReference>
<comment type="similarity">
    <text evidence="1">Belongs to the type-I restriction system S methylase family.</text>
</comment>
<dbReference type="KEGG" id="asag:FGM00_18100"/>
<dbReference type="InterPro" id="IPR052021">
    <property type="entry name" value="Type-I_RS_S_subunit"/>
</dbReference>
<keyword evidence="6" id="KW-1185">Reference proteome</keyword>
<dbReference type="PANTHER" id="PTHR30408:SF12">
    <property type="entry name" value="TYPE I RESTRICTION ENZYME MJAVIII SPECIFICITY SUBUNIT"/>
    <property type="match status" value="1"/>
</dbReference>
<feature type="domain" description="Type I restriction modification DNA specificity" evidence="4">
    <location>
        <begin position="238"/>
        <end position="408"/>
    </location>
</feature>
<dbReference type="Pfam" id="PF01420">
    <property type="entry name" value="Methylase_S"/>
    <property type="match status" value="2"/>
</dbReference>
<keyword evidence="3" id="KW-0238">DNA-binding</keyword>